<protein>
    <submittedName>
        <fullName evidence="1">Uncharacterized protein</fullName>
    </submittedName>
</protein>
<evidence type="ECO:0000313" key="1">
    <source>
        <dbReference type="EMBL" id="CRZ01700.1"/>
    </source>
</evidence>
<sequence>MVVVKAGQIDPSFRRKTARAKDQSFRRFLAANHFAIRIATHEAQRSPQETSELAIEFVTSIRPRLLMPNRQAGFISEYGHLMWSLHATGLSHVVFSITWSINEGCQLMT</sequence>
<proteinExistence type="predicted"/>
<reference evidence="1" key="1">
    <citation type="submission" date="2015-04" db="EMBL/GenBank/DDBJ databases">
        <title>The genome sequence of the plant pathogenic Rhizarian Plasmodiophora brassicae reveals insights in its biotrophic life cycle and the origin of chitin synthesis.</title>
        <authorList>
            <person name="Schwelm A."/>
            <person name="Fogelqvist J."/>
            <person name="Knaust A."/>
            <person name="Julke S."/>
            <person name="Lilja T."/>
            <person name="Dhandapani V."/>
            <person name="Bonilla-Rosso G."/>
            <person name="Karlsson M."/>
            <person name="Shevchenko A."/>
            <person name="Choi S.R."/>
            <person name="Kim H.G."/>
            <person name="Park J.Y."/>
            <person name="Lim Y.P."/>
            <person name="Ludwig-Muller J."/>
            <person name="Dixelius C."/>
        </authorList>
    </citation>
    <scope>NUCLEOTIDE SEQUENCE</scope>
    <source>
        <tissue evidence="1">Potato root galls</tissue>
    </source>
</reference>
<name>A0A0H5QI17_9EUKA</name>
<accession>A0A0H5QI17</accession>
<dbReference type="AlphaFoldDB" id="A0A0H5QI17"/>
<dbReference type="EMBL" id="HACM01001258">
    <property type="protein sequence ID" value="CRZ01700.1"/>
    <property type="molecule type" value="Transcribed_RNA"/>
</dbReference>
<organism evidence="1">
    <name type="scientific">Spongospora subterranea</name>
    <dbReference type="NCBI Taxonomy" id="70186"/>
    <lineage>
        <taxon>Eukaryota</taxon>
        <taxon>Sar</taxon>
        <taxon>Rhizaria</taxon>
        <taxon>Endomyxa</taxon>
        <taxon>Phytomyxea</taxon>
        <taxon>Plasmodiophorida</taxon>
        <taxon>Plasmodiophoridae</taxon>
        <taxon>Spongospora</taxon>
    </lineage>
</organism>